<feature type="repeat" description="WD" evidence="3">
    <location>
        <begin position="48"/>
        <end position="89"/>
    </location>
</feature>
<dbReference type="Pfam" id="PF00400">
    <property type="entry name" value="WD40"/>
    <property type="match status" value="2"/>
</dbReference>
<dbReference type="InterPro" id="IPR019775">
    <property type="entry name" value="WD40_repeat_CS"/>
</dbReference>
<feature type="non-terminal residue" evidence="4">
    <location>
        <position position="1"/>
    </location>
</feature>
<reference evidence="4 5" key="1">
    <citation type="submission" date="2011-10" db="EMBL/GenBank/DDBJ databases">
        <title>The Genome Sequence of Actinomyces graevenitzii C83.</title>
        <authorList>
            <consortium name="The Broad Institute Genome Sequencing Platform"/>
            <consortium name="The Broad Institute Genome Sequencing Center for Infectious Disease"/>
            <person name="Earl A."/>
            <person name="Ward D."/>
            <person name="Feldgarden M."/>
            <person name="Gevers D."/>
            <person name="Sibley C.D."/>
            <person name="Field T.R."/>
            <person name="Grinwis M."/>
            <person name="Eshaghurshan C.S."/>
            <person name="Surette M.G."/>
            <person name="Young S.K."/>
            <person name="Zeng Q."/>
            <person name="Gargeya S."/>
            <person name="Fitzgerald M."/>
            <person name="Haas B."/>
            <person name="Abouelleil A."/>
            <person name="Alvarado L."/>
            <person name="Arachchi H.M."/>
            <person name="Berlin A."/>
            <person name="Brown A."/>
            <person name="Chapman S.B."/>
            <person name="Chen Z."/>
            <person name="Dunbar C."/>
            <person name="Freedman E."/>
            <person name="Gearin G."/>
            <person name="Goldberg J."/>
            <person name="Griggs A."/>
            <person name="Gujja S."/>
            <person name="Heiman D."/>
            <person name="Howarth C."/>
            <person name="Larson L."/>
            <person name="Lui A."/>
            <person name="MacDonald P.J.P."/>
            <person name="Montmayeur A."/>
            <person name="Murphy C."/>
            <person name="Neiman D."/>
            <person name="Pearson M."/>
            <person name="Priest M."/>
            <person name="Roberts A."/>
            <person name="Saif S."/>
            <person name="Shea T."/>
            <person name="Shenoy N."/>
            <person name="Sisk P."/>
            <person name="Stolte C."/>
            <person name="Sykes S."/>
            <person name="Wortman J."/>
            <person name="Nusbaum C."/>
            <person name="Birren B."/>
        </authorList>
    </citation>
    <scope>NUCLEOTIDE SEQUENCE [LARGE SCALE GENOMIC DNA]</scope>
    <source>
        <strain evidence="4 5">C83</strain>
    </source>
</reference>
<dbReference type="STRING" id="435830.HMPREF0045_00964"/>
<dbReference type="InterPro" id="IPR036322">
    <property type="entry name" value="WD40_repeat_dom_sf"/>
</dbReference>
<dbReference type="InterPro" id="IPR001680">
    <property type="entry name" value="WD40_rpt"/>
</dbReference>
<evidence type="ECO:0000256" key="2">
    <source>
        <dbReference type="ARBA" id="ARBA00022737"/>
    </source>
</evidence>
<feature type="repeat" description="WD" evidence="3">
    <location>
        <begin position="7"/>
        <end position="48"/>
    </location>
</feature>
<evidence type="ECO:0000313" key="4">
    <source>
        <dbReference type="EMBL" id="EHM88269.1"/>
    </source>
</evidence>
<dbReference type="SUPFAM" id="SSF50978">
    <property type="entry name" value="WD40 repeat-like"/>
    <property type="match status" value="1"/>
</dbReference>
<dbReference type="RefSeq" id="WP_005986084.1">
    <property type="nucleotide sequence ID" value="NZ_JH470338.1"/>
</dbReference>
<dbReference type="AlphaFoldDB" id="G9PFE0"/>
<evidence type="ECO:0000256" key="1">
    <source>
        <dbReference type="ARBA" id="ARBA00022574"/>
    </source>
</evidence>
<proteinExistence type="predicted"/>
<keyword evidence="5" id="KW-1185">Reference proteome</keyword>
<sequence length="152" mass="16297">TGDNTLTLTHTDPVSAVAWSPDGHHILTASADRTARIWDATTGDNTLTLTHTDWVSAVAWSPDGHHILTASDNDTARIWDATTGEQVRFFIAFLPEGECAVLTPDQTRVIGASLDAWRWLGRYAKHPGGALERIPVEIDGPLPPLGPGATIA</sequence>
<protein>
    <submittedName>
        <fullName evidence="4">Uncharacterized protein</fullName>
    </submittedName>
</protein>
<dbReference type="PROSITE" id="PS00678">
    <property type="entry name" value="WD_REPEATS_1"/>
    <property type="match status" value="2"/>
</dbReference>
<dbReference type="OrthoDB" id="134501at2"/>
<dbReference type="PROSITE" id="PS50082">
    <property type="entry name" value="WD_REPEATS_2"/>
    <property type="match status" value="2"/>
</dbReference>
<keyword evidence="1 3" id="KW-0853">WD repeat</keyword>
<dbReference type="eggNOG" id="COG2319">
    <property type="taxonomic scope" value="Bacteria"/>
</dbReference>
<dbReference type="Gene3D" id="2.130.10.10">
    <property type="entry name" value="YVTN repeat-like/Quinoprotein amine dehydrogenase"/>
    <property type="match status" value="1"/>
</dbReference>
<gene>
    <name evidence="4" type="ORF">HMPREF0045_00964</name>
</gene>
<dbReference type="PANTHER" id="PTHR19848:SF8">
    <property type="entry name" value="F-BOX AND WD REPEAT DOMAIN CONTAINING 7"/>
    <property type="match status" value="1"/>
</dbReference>
<accession>G9PFE0</accession>
<dbReference type="HOGENOM" id="CLU_1726066_0_0_11"/>
<name>G9PFE0_9ACTO</name>
<evidence type="ECO:0000256" key="3">
    <source>
        <dbReference type="PROSITE-ProRule" id="PRU00221"/>
    </source>
</evidence>
<evidence type="ECO:0000313" key="5">
    <source>
        <dbReference type="Proteomes" id="UP000003822"/>
    </source>
</evidence>
<comment type="caution">
    <text evidence="4">The sequence shown here is derived from an EMBL/GenBank/DDBJ whole genome shotgun (WGS) entry which is preliminary data.</text>
</comment>
<dbReference type="PANTHER" id="PTHR19848">
    <property type="entry name" value="WD40 REPEAT PROTEIN"/>
    <property type="match status" value="1"/>
</dbReference>
<keyword evidence="2" id="KW-0677">Repeat</keyword>
<organism evidence="4 5">
    <name type="scientific">Actinomyces graevenitzii C83</name>
    <dbReference type="NCBI Taxonomy" id="435830"/>
    <lineage>
        <taxon>Bacteria</taxon>
        <taxon>Bacillati</taxon>
        <taxon>Actinomycetota</taxon>
        <taxon>Actinomycetes</taxon>
        <taxon>Actinomycetales</taxon>
        <taxon>Actinomycetaceae</taxon>
        <taxon>Actinomyces</taxon>
    </lineage>
</organism>
<dbReference type="Proteomes" id="UP000003822">
    <property type="component" value="Unassembled WGS sequence"/>
</dbReference>
<dbReference type="InterPro" id="IPR015943">
    <property type="entry name" value="WD40/YVTN_repeat-like_dom_sf"/>
</dbReference>
<dbReference type="EMBL" id="ACRN01000005">
    <property type="protein sequence ID" value="EHM88269.1"/>
    <property type="molecule type" value="Genomic_DNA"/>
</dbReference>
<dbReference type="SMART" id="SM00320">
    <property type="entry name" value="WD40"/>
    <property type="match status" value="2"/>
</dbReference>
<dbReference type="PROSITE" id="PS50294">
    <property type="entry name" value="WD_REPEATS_REGION"/>
    <property type="match status" value="2"/>
</dbReference>